<organism evidence="1 2">
    <name type="scientific">Pluteus cervinus</name>
    <dbReference type="NCBI Taxonomy" id="181527"/>
    <lineage>
        <taxon>Eukaryota</taxon>
        <taxon>Fungi</taxon>
        <taxon>Dikarya</taxon>
        <taxon>Basidiomycota</taxon>
        <taxon>Agaricomycotina</taxon>
        <taxon>Agaricomycetes</taxon>
        <taxon>Agaricomycetidae</taxon>
        <taxon>Agaricales</taxon>
        <taxon>Pluteineae</taxon>
        <taxon>Pluteaceae</taxon>
        <taxon>Pluteus</taxon>
    </lineage>
</organism>
<accession>A0ACD3B751</accession>
<keyword evidence="2" id="KW-1185">Reference proteome</keyword>
<gene>
    <name evidence="1" type="ORF">BDN72DRAFT_814030</name>
</gene>
<proteinExistence type="predicted"/>
<sequence length="1003" mass="106961">MPNPFSRIWASSPSFAPAAVELPMGSNEPLLGNSDKELALDKPASEKCELRIEGMTCGSCVEAIEGMLREQKGIHSIKVALLAERGVVEYDPSLWSVEKLVNEISDIGFDAALIPPARNDTVTLRIYGMTCSSCTSTIESGLSAVPGVFTVAISLATETCVITFDRALLGPRELVERIEEMGFDAMLSDQEDSTQIQSLTRAKEVQEWRSRFLWSLSFALPVFFISMIGMKISFVKPILHYKLWQGTYLGDVLAFIITTPAQFWLGAKFYRSSYKSLKHRSATMDVLVMLGTSAAYFYSVFIMIAAVFNSDPEYKPFVFFETSTMLIMFISLGRYLENRAKGRTSAALTDLMALAPSMATIYTDAPACTQEKKIPTELVQVGDTVKLVPGDKIPADGTVISGTSSVDESAVTGEPIPVLKQVGDSVIGGTVNGLGTFDMVVTRAGKDTALSQIVRLVEEAQTSKAPIQAFADRVAGYFVPSVISLSALTFIVWMVLSYWMPDDSLPQMFHRHGASKLATCLQMCISVVVVACPCALGLATPTAIMVGTGMGAKNGILIKGGRALEASKSIKKLALDKTGTVTVGKLSVIGLKWAPNPNGEEGEPTSLAGVCADGVTRKKELVAMISAVEAKSEHPLAKAVATYGKDLLAQGTDIGLAPLDVTVETFESVTGAGVKATVSCSGKKHSILIGSARFITQSTDDEVYLPSVLSSFEAQESEQGHTLIYVSILQPSRGKTPLPILAISLSDAPKPSSRQAIKALQDMGIEVYMMTGDSMATAQAVAKKVGIKPECVWASMSPKGKASLITELIDKEEQKSGKGKGGVAMVGDGINDSPALVAATVGIALSSGTSVAIEAADIVLMRSDLLDVVAALHLSKSIFNVIKRNLVWACIYNVFGIPLAMGFFLPWGLYLHPMMAGAAMAFSSVSVVTSSLTLKWWRRPRESVFVGEDGVGVGEGQEGEGGVVGVVREGLGSAWDGVRGLVGGPRVDREGYSQLPVEMATRV</sequence>
<dbReference type="Proteomes" id="UP000308600">
    <property type="component" value="Unassembled WGS sequence"/>
</dbReference>
<reference evidence="1 2" key="1">
    <citation type="journal article" date="2019" name="Nat. Ecol. Evol.">
        <title>Megaphylogeny resolves global patterns of mushroom evolution.</title>
        <authorList>
            <person name="Varga T."/>
            <person name="Krizsan K."/>
            <person name="Foldi C."/>
            <person name="Dima B."/>
            <person name="Sanchez-Garcia M."/>
            <person name="Sanchez-Ramirez S."/>
            <person name="Szollosi G.J."/>
            <person name="Szarkandi J.G."/>
            <person name="Papp V."/>
            <person name="Albert L."/>
            <person name="Andreopoulos W."/>
            <person name="Angelini C."/>
            <person name="Antonin V."/>
            <person name="Barry K.W."/>
            <person name="Bougher N.L."/>
            <person name="Buchanan P."/>
            <person name="Buyck B."/>
            <person name="Bense V."/>
            <person name="Catcheside P."/>
            <person name="Chovatia M."/>
            <person name="Cooper J."/>
            <person name="Damon W."/>
            <person name="Desjardin D."/>
            <person name="Finy P."/>
            <person name="Geml J."/>
            <person name="Haridas S."/>
            <person name="Hughes K."/>
            <person name="Justo A."/>
            <person name="Karasinski D."/>
            <person name="Kautmanova I."/>
            <person name="Kiss B."/>
            <person name="Kocsube S."/>
            <person name="Kotiranta H."/>
            <person name="LaButti K.M."/>
            <person name="Lechner B.E."/>
            <person name="Liimatainen K."/>
            <person name="Lipzen A."/>
            <person name="Lukacs Z."/>
            <person name="Mihaltcheva S."/>
            <person name="Morgado L.N."/>
            <person name="Niskanen T."/>
            <person name="Noordeloos M.E."/>
            <person name="Ohm R.A."/>
            <person name="Ortiz-Santana B."/>
            <person name="Ovrebo C."/>
            <person name="Racz N."/>
            <person name="Riley R."/>
            <person name="Savchenko A."/>
            <person name="Shiryaev A."/>
            <person name="Soop K."/>
            <person name="Spirin V."/>
            <person name="Szebenyi C."/>
            <person name="Tomsovsky M."/>
            <person name="Tulloss R.E."/>
            <person name="Uehling J."/>
            <person name="Grigoriev I.V."/>
            <person name="Vagvolgyi C."/>
            <person name="Papp T."/>
            <person name="Martin F.M."/>
            <person name="Miettinen O."/>
            <person name="Hibbett D.S."/>
            <person name="Nagy L.G."/>
        </authorList>
    </citation>
    <scope>NUCLEOTIDE SEQUENCE [LARGE SCALE GENOMIC DNA]</scope>
    <source>
        <strain evidence="1 2">NL-1719</strain>
    </source>
</reference>
<name>A0ACD3B751_9AGAR</name>
<evidence type="ECO:0000313" key="2">
    <source>
        <dbReference type="Proteomes" id="UP000308600"/>
    </source>
</evidence>
<protein>
    <submittedName>
        <fullName evidence="1">Heavy metal translocatin</fullName>
    </submittedName>
</protein>
<evidence type="ECO:0000313" key="1">
    <source>
        <dbReference type="EMBL" id="TFK73751.1"/>
    </source>
</evidence>
<dbReference type="EMBL" id="ML208273">
    <property type="protein sequence ID" value="TFK73751.1"/>
    <property type="molecule type" value="Genomic_DNA"/>
</dbReference>